<dbReference type="GO" id="GO:0003677">
    <property type="term" value="F:DNA binding"/>
    <property type="evidence" value="ECO:0007669"/>
    <property type="project" value="UniProtKB-KW"/>
</dbReference>
<dbReference type="SMART" id="SM00345">
    <property type="entry name" value="HTH_GNTR"/>
    <property type="match status" value="1"/>
</dbReference>
<name>A0A2N5CQJ0_9CAUL</name>
<dbReference type="KEGG" id="cfh:C1707_22000"/>
<feature type="domain" description="HTH gntR-type" evidence="4">
    <location>
        <begin position="16"/>
        <end position="84"/>
    </location>
</feature>
<gene>
    <name evidence="5" type="ORF">C1707_22000</name>
    <name evidence="6" type="ORF">CFHF_17165</name>
</gene>
<dbReference type="OrthoDB" id="5450856at2"/>
<dbReference type="GO" id="GO:0045892">
    <property type="term" value="P:negative regulation of DNA-templated transcription"/>
    <property type="evidence" value="ECO:0007669"/>
    <property type="project" value="TreeGrafter"/>
</dbReference>
<evidence type="ECO:0000313" key="8">
    <source>
        <dbReference type="Proteomes" id="UP000281192"/>
    </source>
</evidence>
<dbReference type="PANTHER" id="PTHR44846">
    <property type="entry name" value="MANNOSYL-D-GLYCERATE TRANSPORT/METABOLISM SYSTEM REPRESSOR MNGR-RELATED"/>
    <property type="match status" value="1"/>
</dbReference>
<dbReference type="InterPro" id="IPR000524">
    <property type="entry name" value="Tscrpt_reg_HTH_GntR"/>
</dbReference>
<reference evidence="5 8" key="2">
    <citation type="submission" date="2018-01" db="EMBL/GenBank/DDBJ databases">
        <title>Complete genome sequence of Caulobacter flavus RHGG3.</title>
        <authorList>
            <person name="Yang E."/>
        </authorList>
    </citation>
    <scope>NUCLEOTIDE SEQUENCE [LARGE SCALE GENOMIC DNA]</scope>
    <source>
        <strain evidence="5 8">RHGG3</strain>
    </source>
</reference>
<dbReference type="Gene3D" id="1.10.10.10">
    <property type="entry name" value="Winged helix-like DNA-binding domain superfamily/Winged helix DNA-binding domain"/>
    <property type="match status" value="1"/>
</dbReference>
<evidence type="ECO:0000313" key="6">
    <source>
        <dbReference type="EMBL" id="PLR10250.1"/>
    </source>
</evidence>
<dbReference type="PANTHER" id="PTHR44846:SF1">
    <property type="entry name" value="MANNOSYL-D-GLYCERATE TRANSPORT_METABOLISM SYSTEM REPRESSOR MNGR-RELATED"/>
    <property type="match status" value="1"/>
</dbReference>
<dbReference type="RefSeq" id="WP_101714214.1">
    <property type="nucleotide sequence ID" value="NZ_CP026100.1"/>
</dbReference>
<dbReference type="Proteomes" id="UP000234483">
    <property type="component" value="Unassembled WGS sequence"/>
</dbReference>
<keyword evidence="3" id="KW-0804">Transcription</keyword>
<accession>A0A2N5CQJ0</accession>
<dbReference type="EMBL" id="CP026100">
    <property type="protein sequence ID" value="AYV48718.1"/>
    <property type="molecule type" value="Genomic_DNA"/>
</dbReference>
<dbReference type="Pfam" id="PF00392">
    <property type="entry name" value="GntR"/>
    <property type="match status" value="1"/>
</dbReference>
<proteinExistence type="predicted"/>
<dbReference type="Proteomes" id="UP000281192">
    <property type="component" value="Chromosome"/>
</dbReference>
<evidence type="ECO:0000256" key="3">
    <source>
        <dbReference type="ARBA" id="ARBA00023163"/>
    </source>
</evidence>
<evidence type="ECO:0000259" key="4">
    <source>
        <dbReference type="PROSITE" id="PS50949"/>
    </source>
</evidence>
<dbReference type="PROSITE" id="PS50949">
    <property type="entry name" value="HTH_GNTR"/>
    <property type="match status" value="1"/>
</dbReference>
<dbReference type="PRINTS" id="PR00035">
    <property type="entry name" value="HTHGNTR"/>
</dbReference>
<reference evidence="6 7" key="1">
    <citation type="submission" date="2017-12" db="EMBL/GenBank/DDBJ databases">
        <title>The genome sequence of Caulobacter flavus CGMCC1 15093.</title>
        <authorList>
            <person name="Gao J."/>
            <person name="Mao X."/>
            <person name="Sun J."/>
        </authorList>
    </citation>
    <scope>NUCLEOTIDE SEQUENCE [LARGE SCALE GENOMIC DNA]</scope>
    <source>
        <strain evidence="6 7">CGMCC1 15093</strain>
    </source>
</reference>
<dbReference type="InterPro" id="IPR036388">
    <property type="entry name" value="WH-like_DNA-bd_sf"/>
</dbReference>
<protein>
    <recommendedName>
        <fullName evidence="4">HTH gntR-type domain-containing protein</fullName>
    </recommendedName>
</protein>
<keyword evidence="1" id="KW-0805">Transcription regulation</keyword>
<organism evidence="6 7">
    <name type="scientific">Caulobacter flavus</name>
    <dbReference type="NCBI Taxonomy" id="1679497"/>
    <lineage>
        <taxon>Bacteria</taxon>
        <taxon>Pseudomonadati</taxon>
        <taxon>Pseudomonadota</taxon>
        <taxon>Alphaproteobacteria</taxon>
        <taxon>Caulobacterales</taxon>
        <taxon>Caulobacteraceae</taxon>
        <taxon>Caulobacter</taxon>
    </lineage>
</organism>
<sequence>MVRPYASGVCWAPLKRTGRVALYRQLADRLRAAILEGERRLPTERELASGFTVARITVRAALDLLAADDLISRRRRHGTVVRADVGGGAAIEARSMKSAAPM</sequence>
<evidence type="ECO:0000256" key="2">
    <source>
        <dbReference type="ARBA" id="ARBA00023125"/>
    </source>
</evidence>
<keyword evidence="2" id="KW-0238">DNA-binding</keyword>
<keyword evidence="8" id="KW-1185">Reference proteome</keyword>
<dbReference type="SUPFAM" id="SSF46785">
    <property type="entry name" value="Winged helix' DNA-binding domain"/>
    <property type="match status" value="1"/>
</dbReference>
<dbReference type="InterPro" id="IPR050679">
    <property type="entry name" value="Bact_HTH_transcr_reg"/>
</dbReference>
<evidence type="ECO:0000256" key="1">
    <source>
        <dbReference type="ARBA" id="ARBA00023015"/>
    </source>
</evidence>
<dbReference type="GO" id="GO:0003700">
    <property type="term" value="F:DNA-binding transcription factor activity"/>
    <property type="evidence" value="ECO:0007669"/>
    <property type="project" value="InterPro"/>
</dbReference>
<dbReference type="EMBL" id="PJRQ01000038">
    <property type="protein sequence ID" value="PLR10250.1"/>
    <property type="molecule type" value="Genomic_DNA"/>
</dbReference>
<evidence type="ECO:0000313" key="5">
    <source>
        <dbReference type="EMBL" id="AYV48718.1"/>
    </source>
</evidence>
<dbReference type="InterPro" id="IPR036390">
    <property type="entry name" value="WH_DNA-bd_sf"/>
</dbReference>
<dbReference type="AlphaFoldDB" id="A0A2N5CQJ0"/>
<evidence type="ECO:0000313" key="7">
    <source>
        <dbReference type="Proteomes" id="UP000234483"/>
    </source>
</evidence>